<organism evidence="1 2">
    <name type="scientific">Frankia canadensis</name>
    <dbReference type="NCBI Taxonomy" id="1836972"/>
    <lineage>
        <taxon>Bacteria</taxon>
        <taxon>Bacillati</taxon>
        <taxon>Actinomycetota</taxon>
        <taxon>Actinomycetes</taxon>
        <taxon>Frankiales</taxon>
        <taxon>Frankiaceae</taxon>
        <taxon>Frankia</taxon>
    </lineage>
</organism>
<evidence type="ECO:0000313" key="1">
    <source>
        <dbReference type="EMBL" id="SNQ49703.1"/>
    </source>
</evidence>
<accession>A0A2I2KVJ6</accession>
<keyword evidence="2" id="KW-1185">Reference proteome</keyword>
<evidence type="ECO:0000313" key="2">
    <source>
        <dbReference type="Proteomes" id="UP000234331"/>
    </source>
</evidence>
<proteinExistence type="predicted"/>
<dbReference type="InterPro" id="IPR019117">
    <property type="entry name" value="CRISPR-assoc_protein_Cmr3"/>
</dbReference>
<sequence>MVGPEVIAGVSGASGRGRPLRWAVGAGSVYHLRFDDDGAAAVRWARDVHGRCLPQAEEWMTTVGFGMCLVGRW</sequence>
<dbReference type="Gene3D" id="2.60.40.4350">
    <property type="match status" value="1"/>
</dbReference>
<dbReference type="AlphaFoldDB" id="A0A2I2KVJ6"/>
<protein>
    <submittedName>
        <fullName evidence="1">Uncharacterized protein</fullName>
    </submittedName>
</protein>
<dbReference type="EMBL" id="FZMO01000295">
    <property type="protein sequence ID" value="SNQ49703.1"/>
    <property type="molecule type" value="Genomic_DNA"/>
</dbReference>
<gene>
    <name evidence="1" type="ORF">FRACA_3640001</name>
</gene>
<reference evidence="1 2" key="1">
    <citation type="submission" date="2017-06" db="EMBL/GenBank/DDBJ databases">
        <authorList>
            <person name="Kim H.J."/>
            <person name="Triplett B.A."/>
        </authorList>
    </citation>
    <scope>NUCLEOTIDE SEQUENCE [LARGE SCALE GENOMIC DNA]</scope>
    <source>
        <strain evidence="1">FRACA_ARgP5</strain>
    </source>
</reference>
<name>A0A2I2KVJ6_9ACTN</name>
<dbReference type="Proteomes" id="UP000234331">
    <property type="component" value="Unassembled WGS sequence"/>
</dbReference>
<dbReference type="Pfam" id="PF09700">
    <property type="entry name" value="Cas_Cmr3"/>
    <property type="match status" value="1"/>
</dbReference>